<accession>A0A5N7B0R9</accession>
<dbReference type="InterPro" id="IPR012341">
    <property type="entry name" value="6hp_glycosidase-like_sf"/>
</dbReference>
<dbReference type="Proteomes" id="UP000326198">
    <property type="component" value="Unassembled WGS sequence"/>
</dbReference>
<keyword evidence="1" id="KW-0378">Hydrolase</keyword>
<feature type="chain" id="PRO_5024912422" evidence="2">
    <location>
        <begin position="19"/>
        <end position="414"/>
    </location>
</feature>
<gene>
    <name evidence="3" type="ORF">BDV26DRAFT_9235</name>
</gene>
<feature type="signal peptide" evidence="2">
    <location>
        <begin position="1"/>
        <end position="18"/>
    </location>
</feature>
<dbReference type="PANTHER" id="PTHR33886:SF11">
    <property type="entry name" value="WALL GLYCOSYL HYDROLASE YTER, PUTATIVE (AFU_ORTHOLOGUE AFUA_2G14630)-RELATED"/>
    <property type="match status" value="1"/>
</dbReference>
<dbReference type="InterPro" id="IPR008928">
    <property type="entry name" value="6-hairpin_glycosidase_sf"/>
</dbReference>
<evidence type="ECO:0000256" key="1">
    <source>
        <dbReference type="ARBA" id="ARBA00022801"/>
    </source>
</evidence>
<organism evidence="3 4">
    <name type="scientific">Aspergillus bertholletiae</name>
    <dbReference type="NCBI Taxonomy" id="1226010"/>
    <lineage>
        <taxon>Eukaryota</taxon>
        <taxon>Fungi</taxon>
        <taxon>Dikarya</taxon>
        <taxon>Ascomycota</taxon>
        <taxon>Pezizomycotina</taxon>
        <taxon>Eurotiomycetes</taxon>
        <taxon>Eurotiomycetidae</taxon>
        <taxon>Eurotiales</taxon>
        <taxon>Aspergillaceae</taxon>
        <taxon>Aspergillus</taxon>
        <taxon>Aspergillus subgen. Circumdati</taxon>
    </lineage>
</organism>
<dbReference type="GO" id="GO:0016798">
    <property type="term" value="F:hydrolase activity, acting on glycosyl bonds"/>
    <property type="evidence" value="ECO:0007669"/>
    <property type="project" value="UniProtKB-KW"/>
</dbReference>
<dbReference type="EMBL" id="ML736255">
    <property type="protein sequence ID" value="KAE8375702.1"/>
    <property type="molecule type" value="Genomic_DNA"/>
</dbReference>
<dbReference type="Gene3D" id="1.50.10.10">
    <property type="match status" value="1"/>
</dbReference>
<proteinExistence type="predicted"/>
<keyword evidence="4" id="KW-1185">Reference proteome</keyword>
<dbReference type="SUPFAM" id="SSF48208">
    <property type="entry name" value="Six-hairpin glycosidases"/>
    <property type="match status" value="1"/>
</dbReference>
<keyword evidence="2" id="KW-0732">Signal</keyword>
<evidence type="ECO:0000313" key="4">
    <source>
        <dbReference type="Proteomes" id="UP000326198"/>
    </source>
</evidence>
<protein>
    <submittedName>
        <fullName evidence="3">Six-hairpin glycosidase-like protein</fullName>
    </submittedName>
</protein>
<reference evidence="3 4" key="1">
    <citation type="submission" date="2019-04" db="EMBL/GenBank/DDBJ databases">
        <title>Friends and foes A comparative genomics studyof 23 Aspergillus species from section Flavi.</title>
        <authorList>
            <consortium name="DOE Joint Genome Institute"/>
            <person name="Kjaerbolling I."/>
            <person name="Vesth T."/>
            <person name="Frisvad J.C."/>
            <person name="Nybo J.L."/>
            <person name="Theobald S."/>
            <person name="Kildgaard S."/>
            <person name="Isbrandt T."/>
            <person name="Kuo A."/>
            <person name="Sato A."/>
            <person name="Lyhne E.K."/>
            <person name="Kogle M.E."/>
            <person name="Wiebenga A."/>
            <person name="Kun R.S."/>
            <person name="Lubbers R.J."/>
            <person name="Makela M.R."/>
            <person name="Barry K."/>
            <person name="Chovatia M."/>
            <person name="Clum A."/>
            <person name="Daum C."/>
            <person name="Haridas S."/>
            <person name="He G."/>
            <person name="LaButti K."/>
            <person name="Lipzen A."/>
            <person name="Mondo S."/>
            <person name="Riley R."/>
            <person name="Salamov A."/>
            <person name="Simmons B.A."/>
            <person name="Magnuson J.K."/>
            <person name="Henrissat B."/>
            <person name="Mortensen U.H."/>
            <person name="Larsen T.O."/>
            <person name="Devries R.P."/>
            <person name="Grigoriev I.V."/>
            <person name="Machida M."/>
            <person name="Baker S.E."/>
            <person name="Andersen M.R."/>
        </authorList>
    </citation>
    <scope>NUCLEOTIDE SEQUENCE [LARGE SCALE GENOMIC DNA]</scope>
    <source>
        <strain evidence="3 4">IBT 29228</strain>
    </source>
</reference>
<dbReference type="OrthoDB" id="540611at2759"/>
<dbReference type="GO" id="GO:0005975">
    <property type="term" value="P:carbohydrate metabolic process"/>
    <property type="evidence" value="ECO:0007669"/>
    <property type="project" value="InterPro"/>
</dbReference>
<sequence>MLSFVLLPLLFSSHGAAASSPSACHANTRPYSAWMADSVIGRGQAVLPPGTTPEASTLLKIGVFQNAVLQLKEYYGAPSSVCAQTDWDAYLEESTQGVAPWLLNATSDIEYPLDRFSVGNSLLYQYEKTGNETYKAALDALQQSIHLQPRNKYGGYWFFTYPNWSYLDGMYSLIPFYSTYTANFAAANSSAVGKDLVSQLDLLWSHCRQNNTGLLVHGYDATKTAVWANPITGGSPFVWIRALGWYMMAVVDILEISLQQGILSQEQWDHIHQRFVTLSNAVMAAADPETGCWWQVMTDPNREGNYIESSGSAMFTYALYKGARLGYLHGISEKALLPTALASQCYGHLLQDFVVDNNNGTLGYNGTVSVCSLNSSATYEYYVHQPLLYNSLHGSAAFILASVEHERATAVASN</sequence>
<keyword evidence="3" id="KW-0326">Glycosidase</keyword>
<dbReference type="AlphaFoldDB" id="A0A5N7B0R9"/>
<dbReference type="InterPro" id="IPR010905">
    <property type="entry name" value="Glyco_hydro_88"/>
</dbReference>
<name>A0A5N7B0R9_9EURO</name>
<evidence type="ECO:0000313" key="3">
    <source>
        <dbReference type="EMBL" id="KAE8375702.1"/>
    </source>
</evidence>
<dbReference type="PANTHER" id="PTHR33886">
    <property type="entry name" value="UNSATURATED RHAMNOGALACTURONAN HYDROLASE (EUROFUNG)"/>
    <property type="match status" value="1"/>
</dbReference>
<dbReference type="InterPro" id="IPR052043">
    <property type="entry name" value="PolySaccharide_Degr_Enz"/>
</dbReference>
<dbReference type="Pfam" id="PF07470">
    <property type="entry name" value="Glyco_hydro_88"/>
    <property type="match status" value="1"/>
</dbReference>
<evidence type="ECO:0000256" key="2">
    <source>
        <dbReference type="SAM" id="SignalP"/>
    </source>
</evidence>